<dbReference type="AlphaFoldDB" id="A0A0K8UYR5"/>
<feature type="compositionally biased region" description="Low complexity" evidence="1">
    <location>
        <begin position="135"/>
        <end position="149"/>
    </location>
</feature>
<feature type="region of interest" description="Disordered" evidence="1">
    <location>
        <begin position="1"/>
        <end position="30"/>
    </location>
</feature>
<evidence type="ECO:0000313" key="3">
    <source>
        <dbReference type="EMBL" id="JAI40952.1"/>
    </source>
</evidence>
<protein>
    <submittedName>
        <fullName evidence="2">Uncharacterized protein</fullName>
    </submittedName>
</protein>
<feature type="region of interest" description="Disordered" evidence="1">
    <location>
        <begin position="384"/>
        <end position="414"/>
    </location>
</feature>
<feature type="region of interest" description="Disordered" evidence="1">
    <location>
        <begin position="132"/>
        <end position="197"/>
    </location>
</feature>
<dbReference type="EMBL" id="GDHF01011362">
    <property type="protein sequence ID" value="JAI40952.1"/>
    <property type="molecule type" value="Transcribed_RNA"/>
</dbReference>
<feature type="region of interest" description="Disordered" evidence="1">
    <location>
        <begin position="316"/>
        <end position="357"/>
    </location>
</feature>
<dbReference type="EMBL" id="GDHF01020507">
    <property type="protein sequence ID" value="JAI31807.1"/>
    <property type="molecule type" value="Transcribed_RNA"/>
</dbReference>
<feature type="compositionally biased region" description="Low complexity" evidence="1">
    <location>
        <begin position="167"/>
        <end position="195"/>
    </location>
</feature>
<feature type="compositionally biased region" description="Polar residues" evidence="1">
    <location>
        <begin position="21"/>
        <end position="30"/>
    </location>
</feature>
<name>A0A0K8UYR5_BACLA</name>
<feature type="compositionally biased region" description="Polar residues" evidence="1">
    <location>
        <begin position="339"/>
        <end position="357"/>
    </location>
</feature>
<sequence>MQPIATCASTTTTKSSPASSNRASLTTATTFTPQQAEIRISASPAKSMETIKMLESSVAGQNWQLKQRVVQKEQAADLQKQQEQYISTLKLNQKQQSEQEPIIDAPLAVAADILITSNSHKSKATTKCSNIQEMTNAKPTSNPNPSSSTITLTRTKPVEQPKISSANKHIYNPNYNNNNNNNNNNQSKNIPNISNTNRNVNTKNIIVESSNINVHSVSAKNTSSSNKNNSNGKSLVFATYEESNNAVVKTQPIIQECTVTTTKAANLTTATTTKKPRALGYMHVAERNAINLNSFTDFVRKTTTIAKDTTTKEETKFGRTYADSNESNNDDDVGDDTPQPKQQQHAIFGNSNNNTQSVSKVYNTTTATAVLGRRAHAQIPFCSPTSVSSGSEAEHATMSTTTKIRTPSSTATRRPTNAIQKHLRRFELEI</sequence>
<organism evidence="2">
    <name type="scientific">Bactrocera latifrons</name>
    <name type="common">Malaysian fruit fly</name>
    <name type="synonym">Chaetodacus latifrons</name>
    <dbReference type="NCBI Taxonomy" id="174628"/>
    <lineage>
        <taxon>Eukaryota</taxon>
        <taxon>Metazoa</taxon>
        <taxon>Ecdysozoa</taxon>
        <taxon>Arthropoda</taxon>
        <taxon>Hexapoda</taxon>
        <taxon>Insecta</taxon>
        <taxon>Pterygota</taxon>
        <taxon>Neoptera</taxon>
        <taxon>Endopterygota</taxon>
        <taxon>Diptera</taxon>
        <taxon>Brachycera</taxon>
        <taxon>Muscomorpha</taxon>
        <taxon>Tephritoidea</taxon>
        <taxon>Tephritidae</taxon>
        <taxon>Bactrocera</taxon>
        <taxon>Bactrocera</taxon>
    </lineage>
</organism>
<proteinExistence type="predicted"/>
<gene>
    <name evidence="3" type="ORF">c2_g2_i2</name>
    <name evidence="2" type="ORF">c2_g2_i4</name>
</gene>
<reference evidence="2" key="1">
    <citation type="submission" date="2015-06" db="EMBL/GenBank/DDBJ databases">
        <authorList>
            <person name="Hoefler B.C."/>
            <person name="Straight P.D."/>
        </authorList>
    </citation>
    <scope>NUCLEOTIDE SEQUENCE</scope>
</reference>
<feature type="compositionally biased region" description="Low complexity" evidence="1">
    <location>
        <begin position="1"/>
        <end position="20"/>
    </location>
</feature>
<accession>A0A0K8UYR5</accession>
<evidence type="ECO:0000313" key="2">
    <source>
        <dbReference type="EMBL" id="JAI31807.1"/>
    </source>
</evidence>
<feature type="compositionally biased region" description="Polar residues" evidence="1">
    <location>
        <begin position="384"/>
        <end position="404"/>
    </location>
</feature>
<dbReference type="OrthoDB" id="9942268at2759"/>
<feature type="compositionally biased region" description="Low complexity" evidence="1">
    <location>
        <begin position="405"/>
        <end position="414"/>
    </location>
</feature>
<evidence type="ECO:0000256" key="1">
    <source>
        <dbReference type="SAM" id="MobiDB-lite"/>
    </source>
</evidence>